<evidence type="ECO:0000313" key="1">
    <source>
        <dbReference type="EMBL" id="CAG8706162.1"/>
    </source>
</evidence>
<keyword evidence="2" id="KW-1185">Reference proteome</keyword>
<reference evidence="1" key="1">
    <citation type="submission" date="2021-06" db="EMBL/GenBank/DDBJ databases">
        <authorList>
            <person name="Kallberg Y."/>
            <person name="Tangrot J."/>
            <person name="Rosling A."/>
        </authorList>
    </citation>
    <scope>NUCLEOTIDE SEQUENCE</scope>
    <source>
        <strain evidence="1">MA461A</strain>
    </source>
</reference>
<name>A0ACA9PGS7_9GLOM</name>
<protein>
    <submittedName>
        <fullName evidence="1">33572_t:CDS:1</fullName>
    </submittedName>
</protein>
<comment type="caution">
    <text evidence="1">The sequence shown here is derived from an EMBL/GenBank/DDBJ whole genome shotgun (WGS) entry which is preliminary data.</text>
</comment>
<dbReference type="Proteomes" id="UP000789920">
    <property type="component" value="Unassembled WGS sequence"/>
</dbReference>
<accession>A0ACA9PGS7</accession>
<sequence>MGTYFADILYREDNIAPVLSRGFKNNTGSGTEGVSERHHQDKRMRSRGLDKGVISSMIKSRNSPTQRADRIINKNTLD</sequence>
<feature type="non-terminal residue" evidence="1">
    <location>
        <position position="78"/>
    </location>
</feature>
<evidence type="ECO:0000313" key="2">
    <source>
        <dbReference type="Proteomes" id="UP000789920"/>
    </source>
</evidence>
<organism evidence="1 2">
    <name type="scientific">Racocetra persica</name>
    <dbReference type="NCBI Taxonomy" id="160502"/>
    <lineage>
        <taxon>Eukaryota</taxon>
        <taxon>Fungi</taxon>
        <taxon>Fungi incertae sedis</taxon>
        <taxon>Mucoromycota</taxon>
        <taxon>Glomeromycotina</taxon>
        <taxon>Glomeromycetes</taxon>
        <taxon>Diversisporales</taxon>
        <taxon>Gigasporaceae</taxon>
        <taxon>Racocetra</taxon>
    </lineage>
</organism>
<proteinExistence type="predicted"/>
<gene>
    <name evidence="1" type="ORF">RPERSI_LOCUS10246</name>
</gene>
<dbReference type="EMBL" id="CAJVQC010020150">
    <property type="protein sequence ID" value="CAG8706162.1"/>
    <property type="molecule type" value="Genomic_DNA"/>
</dbReference>